<evidence type="ECO:0000256" key="3">
    <source>
        <dbReference type="ARBA" id="ARBA00023125"/>
    </source>
</evidence>
<sequence>FSRGREREEERRMATVQCSKCTAERKGFRRELDSWRHKLIHCVGFESILEGICGPMLLGDLKLHDACLGTMPSWSFMINIGKEKVLQDQAPSSTSPLSSPSDYSPCQAPTISENHQSAHRFLQAVFHKKEAHLGCDSCIPLAAQELMKKMVHQFALEYASKCLLNTSTHGVTTRTSSPLSETADAPLDLTVSRTQEKEDTQTDAVLDLSNRNSATSTFSSTQKASGQWRQKKVEYIERSLELTEGLMSKALKDIRSGRLQEQRAALLYGIPLHTLKRGLENWAQLAPVSPDFKDEITSYNVTSSTLGGEARLVLQKVAAWAEQAEIGGEAEETEELGLSSSLSFYQHKGLQKTASHSVSQLRDAVQPSPSPTPSTEPPSALRIPQVRSTSDHSRSVPAENSSTSKSAYQRTSSTEAPANPSTVGGRPSPLFKLKPLLLPHACPTSGIQACLRVGRRGSSQEDSEDGVGGRDKDKQPRKKRGRYRQYDHDLLEEAITMVMAGRMSVSKAQGVYGIPHSTLEYKVKERTGTLKNPPKKK</sequence>
<dbReference type="OMA" id="SLQYETH"/>
<evidence type="ECO:0000256" key="2">
    <source>
        <dbReference type="ARBA" id="ARBA00023015"/>
    </source>
</evidence>
<comment type="subcellular location">
    <subcellularLocation>
        <location evidence="1 6">Nucleus</location>
    </subcellularLocation>
</comment>
<reference evidence="9" key="2">
    <citation type="submission" date="2025-08" db="UniProtKB">
        <authorList>
            <consortium name="Ensembl"/>
        </authorList>
    </citation>
    <scope>IDENTIFICATION</scope>
</reference>
<evidence type="ECO:0000313" key="9">
    <source>
        <dbReference type="Ensembl" id="ENSTNIP00000007285.1"/>
    </source>
</evidence>
<keyword evidence="3 6" id="KW-0238">DNA-binding</keyword>
<feature type="region of interest" description="Disordered" evidence="7">
    <location>
        <begin position="355"/>
        <end position="427"/>
    </location>
</feature>
<dbReference type="Proteomes" id="UP000007303">
    <property type="component" value="Unassembled WGS sequence"/>
</dbReference>
<dbReference type="Pfam" id="PF05225">
    <property type="entry name" value="HTH_psq"/>
    <property type="match status" value="1"/>
</dbReference>
<feature type="DNA-binding region" description="H-T-H motif" evidence="6">
    <location>
        <begin position="505"/>
        <end position="525"/>
    </location>
</feature>
<evidence type="ECO:0000313" key="10">
    <source>
        <dbReference type="Proteomes" id="UP000007303"/>
    </source>
</evidence>
<feature type="compositionally biased region" description="Low complexity" evidence="7">
    <location>
        <begin position="91"/>
        <end position="105"/>
    </location>
</feature>
<reference evidence="10" key="1">
    <citation type="journal article" date="2004" name="Nature">
        <title>Genome duplication in the teleost fish Tetraodon nigroviridis reveals the early vertebrate proto-karyotype.</title>
        <authorList>
            <person name="Jaillon O."/>
            <person name="Aury J.-M."/>
            <person name="Brunet F."/>
            <person name="Petit J.-L."/>
            <person name="Stange-Thomann N."/>
            <person name="Mauceli E."/>
            <person name="Bouneau L."/>
            <person name="Fischer C."/>
            <person name="Ozouf-Costaz C."/>
            <person name="Bernot A."/>
            <person name="Nicaud S."/>
            <person name="Jaffe D."/>
            <person name="Fisher S."/>
            <person name="Lutfalla G."/>
            <person name="Dossat C."/>
            <person name="Segurens B."/>
            <person name="Dasilva C."/>
            <person name="Salanoubat M."/>
            <person name="Levy M."/>
            <person name="Boudet N."/>
            <person name="Castellano S."/>
            <person name="Anthouard V."/>
            <person name="Jubin C."/>
            <person name="Castelli V."/>
            <person name="Katinka M."/>
            <person name="Vacherie B."/>
            <person name="Biemont C."/>
            <person name="Skalli Z."/>
            <person name="Cattolico L."/>
            <person name="Poulain J."/>
            <person name="De Berardinis V."/>
            <person name="Cruaud C."/>
            <person name="Duprat S."/>
            <person name="Brottier P."/>
            <person name="Coutanceau J.-P."/>
            <person name="Gouzy J."/>
            <person name="Parra G."/>
            <person name="Lardier G."/>
            <person name="Chapple C."/>
            <person name="McKernan K.J."/>
            <person name="McEwan P."/>
            <person name="Bosak S."/>
            <person name="Kellis M."/>
            <person name="Volff J.-N."/>
            <person name="Guigo R."/>
            <person name="Zody M.C."/>
            <person name="Mesirov J."/>
            <person name="Lindblad-Toh K."/>
            <person name="Birren B."/>
            <person name="Nusbaum C."/>
            <person name="Kahn D."/>
            <person name="Robinson-Rechavi M."/>
            <person name="Laudet V."/>
            <person name="Schachter V."/>
            <person name="Quetier F."/>
            <person name="Saurin W."/>
            <person name="Scarpelli C."/>
            <person name="Wincker P."/>
            <person name="Lander E.S."/>
            <person name="Weissenbach J."/>
            <person name="Roest Crollius H."/>
        </authorList>
    </citation>
    <scope>NUCLEOTIDE SEQUENCE [LARGE SCALE GENOMIC DNA]</scope>
</reference>
<feature type="region of interest" description="Disordered" evidence="7">
    <location>
        <begin position="454"/>
        <end position="484"/>
    </location>
</feature>
<protein>
    <recommendedName>
        <fullName evidence="8">HTH psq-type domain-containing protein</fullName>
    </recommendedName>
</protein>
<feature type="region of interest" description="Disordered" evidence="7">
    <location>
        <begin position="89"/>
        <end position="109"/>
    </location>
</feature>
<dbReference type="SUPFAM" id="SSF46689">
    <property type="entry name" value="Homeodomain-like"/>
    <property type="match status" value="1"/>
</dbReference>
<name>H3CGA8_TETNG</name>
<dbReference type="HOGENOM" id="CLU_040042_0_0_1"/>
<dbReference type="FunFam" id="1.10.10.60:FF:000019">
    <property type="entry name" value="Ligand-dependent corepressor isoform 1"/>
    <property type="match status" value="1"/>
</dbReference>
<accession>H3CGA8</accession>
<evidence type="ECO:0000256" key="5">
    <source>
        <dbReference type="ARBA" id="ARBA00023242"/>
    </source>
</evidence>
<evidence type="ECO:0000256" key="4">
    <source>
        <dbReference type="ARBA" id="ARBA00023163"/>
    </source>
</evidence>
<dbReference type="AlphaFoldDB" id="H3CGA8"/>
<dbReference type="InParanoid" id="H3CGA8"/>
<dbReference type="GeneTree" id="ENSGT00940000162414"/>
<evidence type="ECO:0000256" key="7">
    <source>
        <dbReference type="SAM" id="MobiDB-lite"/>
    </source>
</evidence>
<keyword evidence="4" id="KW-0804">Transcription</keyword>
<evidence type="ECO:0000256" key="1">
    <source>
        <dbReference type="ARBA" id="ARBA00004123"/>
    </source>
</evidence>
<evidence type="ECO:0000256" key="6">
    <source>
        <dbReference type="PROSITE-ProRule" id="PRU00320"/>
    </source>
</evidence>
<dbReference type="PANTHER" id="PTHR21545:SF13">
    <property type="entry name" value="ECDYSONE-INDUCED PROTEIN 93F, ISOFORM C"/>
    <property type="match status" value="1"/>
</dbReference>
<proteinExistence type="predicted"/>
<keyword evidence="10" id="KW-1185">Reference proteome</keyword>
<dbReference type="GO" id="GO:0003677">
    <property type="term" value="F:DNA binding"/>
    <property type="evidence" value="ECO:0007669"/>
    <property type="project" value="UniProtKB-UniRule"/>
</dbReference>
<dbReference type="Ensembl" id="ENSTNIT00000007443.1">
    <property type="protein sequence ID" value="ENSTNIP00000007285.1"/>
    <property type="gene ID" value="ENSTNIG00000004634.1"/>
</dbReference>
<dbReference type="PROSITE" id="PS50960">
    <property type="entry name" value="HTH_PSQ"/>
    <property type="match status" value="1"/>
</dbReference>
<dbReference type="GO" id="GO:0006357">
    <property type="term" value="P:regulation of transcription by RNA polymerase II"/>
    <property type="evidence" value="ECO:0007669"/>
    <property type="project" value="TreeGrafter"/>
</dbReference>
<reference evidence="9" key="3">
    <citation type="submission" date="2025-09" db="UniProtKB">
        <authorList>
            <consortium name="Ensembl"/>
        </authorList>
    </citation>
    <scope>IDENTIFICATION</scope>
</reference>
<dbReference type="GO" id="GO:0005634">
    <property type="term" value="C:nucleus"/>
    <property type="evidence" value="ECO:0007669"/>
    <property type="project" value="UniProtKB-SubCell"/>
</dbReference>
<organism evidence="9 10">
    <name type="scientific">Tetraodon nigroviridis</name>
    <name type="common">Spotted green pufferfish</name>
    <name type="synonym">Chelonodon nigroviridis</name>
    <dbReference type="NCBI Taxonomy" id="99883"/>
    <lineage>
        <taxon>Eukaryota</taxon>
        <taxon>Metazoa</taxon>
        <taxon>Chordata</taxon>
        <taxon>Craniata</taxon>
        <taxon>Vertebrata</taxon>
        <taxon>Euteleostomi</taxon>
        <taxon>Actinopterygii</taxon>
        <taxon>Neopterygii</taxon>
        <taxon>Teleostei</taxon>
        <taxon>Neoteleostei</taxon>
        <taxon>Acanthomorphata</taxon>
        <taxon>Eupercaria</taxon>
        <taxon>Tetraodontiformes</taxon>
        <taxon>Tetradontoidea</taxon>
        <taxon>Tetraodontidae</taxon>
        <taxon>Tetraodon</taxon>
    </lineage>
</organism>
<feature type="compositionally biased region" description="Polar residues" evidence="7">
    <location>
        <begin position="398"/>
        <end position="422"/>
    </location>
</feature>
<evidence type="ECO:0000259" key="8">
    <source>
        <dbReference type="PROSITE" id="PS50960"/>
    </source>
</evidence>
<dbReference type="InterPro" id="IPR009057">
    <property type="entry name" value="Homeodomain-like_sf"/>
</dbReference>
<keyword evidence="5 6" id="KW-0539">Nucleus</keyword>
<dbReference type="InterPro" id="IPR007889">
    <property type="entry name" value="HTH_Psq"/>
</dbReference>
<feature type="domain" description="HTH psq-type" evidence="8">
    <location>
        <begin position="477"/>
        <end position="529"/>
    </location>
</feature>
<dbReference type="Gene3D" id="1.10.10.60">
    <property type="entry name" value="Homeodomain-like"/>
    <property type="match status" value="2"/>
</dbReference>
<dbReference type="PANTHER" id="PTHR21545">
    <property type="entry name" value="TRANSCRIPTION FACTOR MLR1/2"/>
    <property type="match status" value="1"/>
</dbReference>
<keyword evidence="2" id="KW-0805">Transcription regulation</keyword>